<sequence length="216" mass="23552">MLVAIDGPVGAGKSTVARAVAAHLGFTYLDTGAMYRCVALARVQDESADRTRPVEELAIDFEGTRVFLDDMDATDVIRTPAVSQRASEVATDPAVRENLVERQRALTQRGDWVAEGRDIGTVVRPDAELKVFLTASDEERAGRRAAQTGRTLEEELADLRERDERDRTREASPLRQADDAVLVDTTGLSFDEVVTRIAQLVDDVRGPATTPKDAGT</sequence>
<dbReference type="EC" id="2.7.4.25" evidence="2"/>
<dbReference type="InterPro" id="IPR003136">
    <property type="entry name" value="Cytidylate_kin"/>
</dbReference>
<comment type="catalytic activity">
    <reaction evidence="7">
        <text>dCMP + ATP = dCDP + ADP</text>
        <dbReference type="Rhea" id="RHEA:25094"/>
        <dbReference type="ChEBI" id="CHEBI:30616"/>
        <dbReference type="ChEBI" id="CHEBI:57566"/>
        <dbReference type="ChEBI" id="CHEBI:58593"/>
        <dbReference type="ChEBI" id="CHEBI:456216"/>
        <dbReference type="EC" id="2.7.4.25"/>
    </reaction>
</comment>
<evidence type="ECO:0000256" key="3">
    <source>
        <dbReference type="ARBA" id="ARBA00022679"/>
    </source>
</evidence>
<feature type="domain" description="Cytidylate kinase" evidence="9">
    <location>
        <begin position="3"/>
        <end position="201"/>
    </location>
</feature>
<keyword evidence="6" id="KW-0067">ATP-binding</keyword>
<evidence type="ECO:0000256" key="8">
    <source>
        <dbReference type="ARBA" id="ARBA00048478"/>
    </source>
</evidence>
<dbReference type="Gene3D" id="3.40.50.300">
    <property type="entry name" value="P-loop containing nucleotide triphosphate hydrolases"/>
    <property type="match status" value="1"/>
</dbReference>
<dbReference type="InterPro" id="IPR027417">
    <property type="entry name" value="P-loop_NTPase"/>
</dbReference>
<dbReference type="GO" id="GO:0005524">
    <property type="term" value="F:ATP binding"/>
    <property type="evidence" value="ECO:0007669"/>
    <property type="project" value="UniProtKB-KW"/>
</dbReference>
<evidence type="ECO:0000256" key="5">
    <source>
        <dbReference type="ARBA" id="ARBA00022777"/>
    </source>
</evidence>
<name>A0A6J7L424_9ZZZZ</name>
<dbReference type="PANTHER" id="PTHR21299:SF2">
    <property type="entry name" value="CYTIDYLATE KINASE"/>
    <property type="match status" value="1"/>
</dbReference>
<comment type="similarity">
    <text evidence="1">Belongs to the cytidylate kinase family. Type 1 subfamily.</text>
</comment>
<keyword evidence="4" id="KW-0547">Nucleotide-binding</keyword>
<dbReference type="GO" id="GO:0036431">
    <property type="term" value="F:dCMP kinase activity"/>
    <property type="evidence" value="ECO:0007669"/>
    <property type="project" value="InterPro"/>
</dbReference>
<dbReference type="EMBL" id="CAFBMK010000522">
    <property type="protein sequence ID" value="CAB4962707.1"/>
    <property type="molecule type" value="Genomic_DNA"/>
</dbReference>
<keyword evidence="5" id="KW-0418">Kinase</keyword>
<evidence type="ECO:0000256" key="2">
    <source>
        <dbReference type="ARBA" id="ARBA00012906"/>
    </source>
</evidence>
<dbReference type="CDD" id="cd02020">
    <property type="entry name" value="CMPK"/>
    <property type="match status" value="1"/>
</dbReference>
<keyword evidence="3" id="KW-0808">Transferase</keyword>
<evidence type="ECO:0000256" key="1">
    <source>
        <dbReference type="ARBA" id="ARBA00009427"/>
    </source>
</evidence>
<dbReference type="PANTHER" id="PTHR21299">
    <property type="entry name" value="CYTIDYLATE KINASE/PANTOATE-BETA-ALANINE LIGASE"/>
    <property type="match status" value="1"/>
</dbReference>
<dbReference type="Pfam" id="PF02224">
    <property type="entry name" value="Cytidylate_kin"/>
    <property type="match status" value="1"/>
</dbReference>
<evidence type="ECO:0000256" key="6">
    <source>
        <dbReference type="ARBA" id="ARBA00022840"/>
    </source>
</evidence>
<organism evidence="10">
    <name type="scientific">freshwater metagenome</name>
    <dbReference type="NCBI Taxonomy" id="449393"/>
    <lineage>
        <taxon>unclassified sequences</taxon>
        <taxon>metagenomes</taxon>
        <taxon>ecological metagenomes</taxon>
    </lineage>
</organism>
<dbReference type="InterPro" id="IPR011994">
    <property type="entry name" value="Cytidylate_kinase_dom"/>
</dbReference>
<evidence type="ECO:0000256" key="7">
    <source>
        <dbReference type="ARBA" id="ARBA00047615"/>
    </source>
</evidence>
<proteinExistence type="inferred from homology"/>
<comment type="catalytic activity">
    <reaction evidence="8">
        <text>CMP + ATP = CDP + ADP</text>
        <dbReference type="Rhea" id="RHEA:11600"/>
        <dbReference type="ChEBI" id="CHEBI:30616"/>
        <dbReference type="ChEBI" id="CHEBI:58069"/>
        <dbReference type="ChEBI" id="CHEBI:60377"/>
        <dbReference type="ChEBI" id="CHEBI:456216"/>
        <dbReference type="EC" id="2.7.4.25"/>
    </reaction>
</comment>
<dbReference type="GO" id="GO:0005829">
    <property type="term" value="C:cytosol"/>
    <property type="evidence" value="ECO:0007669"/>
    <property type="project" value="TreeGrafter"/>
</dbReference>
<dbReference type="NCBIfam" id="TIGR00017">
    <property type="entry name" value="cmk"/>
    <property type="match status" value="1"/>
</dbReference>
<evidence type="ECO:0000256" key="4">
    <source>
        <dbReference type="ARBA" id="ARBA00022741"/>
    </source>
</evidence>
<evidence type="ECO:0000313" key="10">
    <source>
        <dbReference type="EMBL" id="CAB4962707.1"/>
    </source>
</evidence>
<reference evidence="10" key="1">
    <citation type="submission" date="2020-05" db="EMBL/GenBank/DDBJ databases">
        <authorList>
            <person name="Chiriac C."/>
            <person name="Salcher M."/>
            <person name="Ghai R."/>
            <person name="Kavagutti S V."/>
        </authorList>
    </citation>
    <scope>NUCLEOTIDE SEQUENCE</scope>
</reference>
<dbReference type="AlphaFoldDB" id="A0A6J7L424"/>
<dbReference type="SUPFAM" id="SSF52540">
    <property type="entry name" value="P-loop containing nucleoside triphosphate hydrolases"/>
    <property type="match status" value="1"/>
</dbReference>
<dbReference type="GO" id="GO:0015949">
    <property type="term" value="P:nucleobase-containing small molecule interconversion"/>
    <property type="evidence" value="ECO:0007669"/>
    <property type="project" value="TreeGrafter"/>
</dbReference>
<accession>A0A6J7L424</accession>
<evidence type="ECO:0000259" key="9">
    <source>
        <dbReference type="Pfam" id="PF02224"/>
    </source>
</evidence>
<dbReference type="HAMAP" id="MF_00238">
    <property type="entry name" value="Cytidyl_kinase_type1"/>
    <property type="match status" value="1"/>
</dbReference>
<protein>
    <recommendedName>
        <fullName evidence="2">(d)CMP kinase</fullName>
        <ecNumber evidence="2">2.7.4.25</ecNumber>
    </recommendedName>
</protein>
<gene>
    <name evidence="10" type="ORF">UFOPK3564_04176</name>
</gene>